<keyword evidence="8" id="KW-0378">Hydrolase</keyword>
<evidence type="ECO:0000256" key="11">
    <source>
        <dbReference type="ARBA" id="ARBA00023204"/>
    </source>
</evidence>
<dbReference type="RefSeq" id="WP_198736530.1">
    <property type="nucleotide sequence ID" value="NZ_JAEIOT010000008.1"/>
</dbReference>
<evidence type="ECO:0000256" key="8">
    <source>
        <dbReference type="ARBA" id="ARBA00022801"/>
    </source>
</evidence>
<feature type="domain" description="HhH-GPD" evidence="13">
    <location>
        <begin position="35"/>
        <end position="186"/>
    </location>
</feature>
<dbReference type="InterPro" id="IPR000445">
    <property type="entry name" value="HhH_motif"/>
</dbReference>
<organism evidence="14 15">
    <name type="scientific">Corynebacterium marambiense</name>
    <dbReference type="NCBI Taxonomy" id="2765364"/>
    <lineage>
        <taxon>Bacteria</taxon>
        <taxon>Bacillati</taxon>
        <taxon>Actinomycetota</taxon>
        <taxon>Actinomycetes</taxon>
        <taxon>Mycobacteriales</taxon>
        <taxon>Corynebacteriaceae</taxon>
        <taxon>Corynebacterium</taxon>
    </lineage>
</organism>
<evidence type="ECO:0000259" key="13">
    <source>
        <dbReference type="SMART" id="SM00478"/>
    </source>
</evidence>
<dbReference type="InterPro" id="IPR011257">
    <property type="entry name" value="DNA_glycosylase"/>
</dbReference>
<evidence type="ECO:0000256" key="5">
    <source>
        <dbReference type="ARBA" id="ARBA00022023"/>
    </source>
</evidence>
<evidence type="ECO:0000256" key="9">
    <source>
        <dbReference type="ARBA" id="ARBA00023004"/>
    </source>
</evidence>
<evidence type="ECO:0000256" key="10">
    <source>
        <dbReference type="ARBA" id="ARBA00023014"/>
    </source>
</evidence>
<keyword evidence="15" id="KW-1185">Reference proteome</keyword>
<evidence type="ECO:0000256" key="6">
    <source>
        <dbReference type="ARBA" id="ARBA00022723"/>
    </source>
</evidence>
<accession>A0ABS0VWB3</accession>
<comment type="caution">
    <text evidence="14">The sequence shown here is derived from an EMBL/GenBank/DDBJ whole genome shotgun (WGS) entry which is preliminary data.</text>
</comment>
<dbReference type="PANTHER" id="PTHR42944:SF1">
    <property type="entry name" value="ADENINE DNA GLYCOSYLASE"/>
    <property type="match status" value="1"/>
</dbReference>
<sequence>MITPTLLRWYEANRRDLVWRTPATGAWGVLLSEVMSQQTPVRRVEPLWCEWMQRWPTPADLAAAGTDEVLRAWGRLGYPRRALRLQECAVAITERHGGRVPDDVDELLALPGIGDYTARAVAAFAYGKPVPVVDTNVRRVYRRLVDGRFLAGSPRRRDLDDVAAILPEDPKLVPQFSVALMELGALLCTAARPNCGACPVRVDCAWQQAGCPEPTADELGAARKRVQKFVGTDRQVRGKIMAVLRDADGPVDRSRVDSVWPDEAQRTRALVSLLGDGLAEEDEAGRIGLPRRGAAMDR</sequence>
<dbReference type="PANTHER" id="PTHR42944">
    <property type="entry name" value="ADENINE DNA GLYCOSYLASE"/>
    <property type="match status" value="1"/>
</dbReference>
<dbReference type="Gene3D" id="1.10.1670.10">
    <property type="entry name" value="Helix-hairpin-Helix base-excision DNA repair enzymes (C-terminal)"/>
    <property type="match status" value="1"/>
</dbReference>
<keyword evidence="9" id="KW-0408">Iron</keyword>
<reference evidence="14 15" key="1">
    <citation type="submission" date="2020-12" db="EMBL/GenBank/DDBJ databases">
        <title>Genome public.</title>
        <authorList>
            <person name="Sun Q."/>
        </authorList>
    </citation>
    <scope>NUCLEOTIDE SEQUENCE [LARGE SCALE GENOMIC DNA]</scope>
    <source>
        <strain evidence="14 15">CCM 8864</strain>
    </source>
</reference>
<dbReference type="InterPro" id="IPR044298">
    <property type="entry name" value="MIG/MutY"/>
</dbReference>
<dbReference type="Gene3D" id="1.10.340.30">
    <property type="entry name" value="Hypothetical protein, domain 2"/>
    <property type="match status" value="1"/>
</dbReference>
<evidence type="ECO:0000313" key="15">
    <source>
        <dbReference type="Proteomes" id="UP000625574"/>
    </source>
</evidence>
<evidence type="ECO:0000256" key="3">
    <source>
        <dbReference type="ARBA" id="ARBA00008343"/>
    </source>
</evidence>
<keyword evidence="10" id="KW-0411">Iron-sulfur</keyword>
<evidence type="ECO:0000256" key="7">
    <source>
        <dbReference type="ARBA" id="ARBA00022763"/>
    </source>
</evidence>
<dbReference type="InterPro" id="IPR023170">
    <property type="entry name" value="HhH_base_excis_C"/>
</dbReference>
<evidence type="ECO:0000256" key="2">
    <source>
        <dbReference type="ARBA" id="ARBA00001966"/>
    </source>
</evidence>
<dbReference type="Pfam" id="PF00730">
    <property type="entry name" value="HhH-GPD"/>
    <property type="match status" value="1"/>
</dbReference>
<dbReference type="InterPro" id="IPR003265">
    <property type="entry name" value="HhH-GPD_domain"/>
</dbReference>
<dbReference type="CDD" id="cd00056">
    <property type="entry name" value="ENDO3c"/>
    <property type="match status" value="1"/>
</dbReference>
<evidence type="ECO:0000313" key="14">
    <source>
        <dbReference type="EMBL" id="MBI9001063.1"/>
    </source>
</evidence>
<dbReference type="InterPro" id="IPR004036">
    <property type="entry name" value="Endonuclease-III-like_CS2"/>
</dbReference>
<dbReference type="Proteomes" id="UP000625574">
    <property type="component" value="Unassembled WGS sequence"/>
</dbReference>
<dbReference type="SUPFAM" id="SSF48150">
    <property type="entry name" value="DNA-glycosylase"/>
    <property type="match status" value="1"/>
</dbReference>
<dbReference type="Pfam" id="PF00633">
    <property type="entry name" value="HHH"/>
    <property type="match status" value="1"/>
</dbReference>
<keyword evidence="6" id="KW-0479">Metal-binding</keyword>
<proteinExistence type="inferred from homology"/>
<comment type="catalytic activity">
    <reaction evidence="1">
        <text>Hydrolyzes free adenine bases from 7,8-dihydro-8-oxoguanine:adenine mismatched double-stranded DNA, leaving an apurinic site.</text>
        <dbReference type="EC" id="3.2.2.31"/>
    </reaction>
</comment>
<dbReference type="EC" id="3.2.2.31" evidence="4"/>
<gene>
    <name evidence="14" type="ORF">JDV76_08795</name>
</gene>
<comment type="similarity">
    <text evidence="3">Belongs to the Nth/MutY family.</text>
</comment>
<evidence type="ECO:0000256" key="1">
    <source>
        <dbReference type="ARBA" id="ARBA00000843"/>
    </source>
</evidence>
<keyword evidence="12" id="KW-0326">Glycosidase</keyword>
<dbReference type="EMBL" id="JAEIOT010000008">
    <property type="protein sequence ID" value="MBI9001063.1"/>
    <property type="molecule type" value="Genomic_DNA"/>
</dbReference>
<keyword evidence="11" id="KW-0234">DNA repair</keyword>
<evidence type="ECO:0000256" key="12">
    <source>
        <dbReference type="ARBA" id="ARBA00023295"/>
    </source>
</evidence>
<protein>
    <recommendedName>
        <fullName evidence="5">Adenine DNA glycosylase</fullName>
        <ecNumber evidence="4">3.2.2.31</ecNumber>
    </recommendedName>
</protein>
<name>A0ABS0VWB3_9CORY</name>
<dbReference type="SMART" id="SM00478">
    <property type="entry name" value="ENDO3c"/>
    <property type="match status" value="1"/>
</dbReference>
<evidence type="ECO:0000256" key="4">
    <source>
        <dbReference type="ARBA" id="ARBA00012045"/>
    </source>
</evidence>
<dbReference type="PROSITE" id="PS01155">
    <property type="entry name" value="ENDONUCLEASE_III_2"/>
    <property type="match status" value="1"/>
</dbReference>
<keyword evidence="7" id="KW-0227">DNA damage</keyword>
<comment type="cofactor">
    <cofactor evidence="2">
        <name>[4Fe-4S] cluster</name>
        <dbReference type="ChEBI" id="CHEBI:49883"/>
    </cofactor>
</comment>